<dbReference type="CDD" id="cd00838">
    <property type="entry name" value="MPP_superfamily"/>
    <property type="match status" value="1"/>
</dbReference>
<comment type="caution">
    <text evidence="3">The sequence shown here is derived from an EMBL/GenBank/DDBJ whole genome shotgun (WGS) entry which is preliminary data.</text>
</comment>
<comment type="similarity">
    <text evidence="1">Belongs to the metallophosphoesterase superfamily. YfcE family.</text>
</comment>
<organism evidence="3 4">
    <name type="scientific">Candidatus Thiodiazotropha lotti</name>
    <dbReference type="NCBI Taxonomy" id="2792787"/>
    <lineage>
        <taxon>Bacteria</taxon>
        <taxon>Pseudomonadati</taxon>
        <taxon>Pseudomonadota</taxon>
        <taxon>Gammaproteobacteria</taxon>
        <taxon>Chromatiales</taxon>
        <taxon>Sedimenticolaceae</taxon>
        <taxon>Candidatus Thiodiazotropha</taxon>
    </lineage>
</organism>
<dbReference type="Proteomes" id="UP000886687">
    <property type="component" value="Unassembled WGS sequence"/>
</dbReference>
<dbReference type="Gene3D" id="3.60.21.10">
    <property type="match status" value="1"/>
</dbReference>
<protein>
    <submittedName>
        <fullName evidence="3">Metallophosphoesterase family protein</fullName>
    </submittedName>
</protein>
<feature type="domain" description="Calcineurin-like phosphoesterase" evidence="2">
    <location>
        <begin position="33"/>
        <end position="205"/>
    </location>
</feature>
<evidence type="ECO:0000313" key="3">
    <source>
        <dbReference type="EMBL" id="MCG7938479.1"/>
    </source>
</evidence>
<reference evidence="3" key="1">
    <citation type="journal article" date="2021" name="Proc. Natl. Acad. Sci. U.S.A.">
        <title>Global biogeography of chemosynthetic symbionts reveals both localized and globally distributed symbiont groups. .</title>
        <authorList>
            <person name="Osvatic J.T."/>
            <person name="Wilkins L.G.E."/>
            <person name="Leibrecht L."/>
            <person name="Leray M."/>
            <person name="Zauner S."/>
            <person name="Polzin J."/>
            <person name="Camacho Y."/>
            <person name="Gros O."/>
            <person name="van Gils J.A."/>
            <person name="Eisen J.A."/>
            <person name="Petersen J.M."/>
            <person name="Yuen B."/>
        </authorList>
    </citation>
    <scope>NUCLEOTIDE SEQUENCE</scope>
    <source>
        <strain evidence="3">MAGL173</strain>
    </source>
</reference>
<evidence type="ECO:0000313" key="4">
    <source>
        <dbReference type="Proteomes" id="UP000886687"/>
    </source>
</evidence>
<dbReference type="AlphaFoldDB" id="A0A9E4N0E9"/>
<dbReference type="SUPFAM" id="SSF56300">
    <property type="entry name" value="Metallo-dependent phosphatases"/>
    <property type="match status" value="1"/>
</dbReference>
<dbReference type="InterPro" id="IPR024654">
    <property type="entry name" value="Calcineurin-like_PHP_lpxH"/>
</dbReference>
<dbReference type="Pfam" id="PF12850">
    <property type="entry name" value="Metallophos_2"/>
    <property type="match status" value="1"/>
</dbReference>
<proteinExistence type="inferred from homology"/>
<dbReference type="EMBL" id="JAEPDI010000003">
    <property type="protein sequence ID" value="MCG7938479.1"/>
    <property type="molecule type" value="Genomic_DNA"/>
</dbReference>
<gene>
    <name evidence="3" type="ORF">JAZ04_06425</name>
</gene>
<accession>A0A9E4N0E9</accession>
<name>A0A9E4N0E9_9GAMM</name>
<evidence type="ECO:0000259" key="2">
    <source>
        <dbReference type="Pfam" id="PF12850"/>
    </source>
</evidence>
<dbReference type="InterPro" id="IPR029052">
    <property type="entry name" value="Metallo-depent_PP-like"/>
</dbReference>
<sequence>MTDSAVLNLGCFEQAVMIFGGPYGNLQATQALLQVATELKLPPTQVICNGDCVAYCGQPAETVKLIREWGIPVVMGNCEESLATGREDCGCGFESGSRCSVLAESWYPYCSEQLNEADKTWMGTLPKAIQFTMNGHSFHLVHGAVSAINRFVFASSPADIKRHELSLAGTDVLIGGHAGIPFAEKLENRYWLNSGVIGMPANDGTRDGWYLLLIPNEDSVKCQWHRLKTDYRQTRQVMKRAGLDNGYCQALESGLWPSMDVLPESEREQQGRAITLQPLSL</sequence>
<evidence type="ECO:0000256" key="1">
    <source>
        <dbReference type="ARBA" id="ARBA00008950"/>
    </source>
</evidence>